<dbReference type="Gene3D" id="2.30.29.30">
    <property type="entry name" value="Pleckstrin-homology domain (PH domain)/Phosphotyrosine-binding domain (PTB)"/>
    <property type="match status" value="1"/>
</dbReference>
<keyword evidence="3" id="KW-1185">Reference proteome</keyword>
<dbReference type="PANTHER" id="PTHR13429:SF5">
    <property type="entry name" value="PROTEIN EXPANDED"/>
    <property type="match status" value="1"/>
</dbReference>
<proteinExistence type="predicted"/>
<sequence>MVEKRKASLSQIFRGNNHFLIDLVCPDNTSINRSHSIRDTVADVLQDSCKELGIKRADIFGVALHEYNEYRFISDKKALYKFLPSEAILPYDQRSSIDETCTKKFTINNAIKTCRLYLRVRIFLPNVDSLNGRSLYFYYEQARLDSLRYQNWLQFSGLTEIYHNIGAIAIWLKYGESSLEGIENRTMHLNMYLPINEQNDNTWCMLKKRLQDLNTEYGYHDYRVNTPVIKESLITKLPLSKSDSNQSAISVTRMRKDTVTEDDVVIVDDRDTIMVKLINEAKRLPFYGVHFYHVSMQKDEDSKNLTNCKLGLGPVGITVVVSPFYTTWRESLSLGWSSIEEMKYDRNILYITEKSRGKGKKLKSNESASSLSHQFICVNEKEAKYLFDQLRDYHFIQTTIQQERKADRTKRNSIGILNAPPVTKDNKLSASPIPRRSLSFNLLLFPRKYST</sequence>
<dbReference type="Proteomes" id="UP000594262">
    <property type="component" value="Unplaced"/>
</dbReference>
<protein>
    <recommendedName>
        <fullName evidence="1">FERM domain-containing protein</fullName>
    </recommendedName>
</protein>
<name>A0A7M6DR16_9CNID</name>
<dbReference type="InterPro" id="IPR047145">
    <property type="entry name" value="FRMD6-like"/>
</dbReference>
<dbReference type="GO" id="GO:0035332">
    <property type="term" value="P:positive regulation of hippo signaling"/>
    <property type="evidence" value="ECO:0007669"/>
    <property type="project" value="TreeGrafter"/>
</dbReference>
<evidence type="ECO:0000313" key="2">
    <source>
        <dbReference type="EnsemblMetazoa" id="CLYHEMP023377.1"/>
    </source>
</evidence>
<dbReference type="EnsemblMetazoa" id="CLYHEMT023377.1">
    <property type="protein sequence ID" value="CLYHEMP023377.1"/>
    <property type="gene ID" value="CLYHEMG023377"/>
</dbReference>
<organism evidence="2 3">
    <name type="scientific">Clytia hemisphaerica</name>
    <dbReference type="NCBI Taxonomy" id="252671"/>
    <lineage>
        <taxon>Eukaryota</taxon>
        <taxon>Metazoa</taxon>
        <taxon>Cnidaria</taxon>
        <taxon>Hydrozoa</taxon>
        <taxon>Hydroidolina</taxon>
        <taxon>Leptothecata</taxon>
        <taxon>Obeliida</taxon>
        <taxon>Clytiidae</taxon>
        <taxon>Clytia</taxon>
    </lineage>
</organism>
<dbReference type="PANTHER" id="PTHR13429">
    <property type="entry name" value="FERM DOMAIN (PROTEIN4.1-EZRIN-RADIXIN-MOESIN) FAMILY"/>
    <property type="match status" value="1"/>
</dbReference>
<dbReference type="InterPro" id="IPR011993">
    <property type="entry name" value="PH-like_dom_sf"/>
</dbReference>
<dbReference type="PROSITE" id="PS50057">
    <property type="entry name" value="FERM_3"/>
    <property type="match status" value="1"/>
</dbReference>
<evidence type="ECO:0000259" key="1">
    <source>
        <dbReference type="PROSITE" id="PS50057"/>
    </source>
</evidence>
<accession>A0A7M6DR16</accession>
<evidence type="ECO:0000313" key="3">
    <source>
        <dbReference type="Proteomes" id="UP000594262"/>
    </source>
</evidence>
<dbReference type="GO" id="GO:0098592">
    <property type="term" value="C:cytoplasmic side of apical plasma membrane"/>
    <property type="evidence" value="ECO:0007669"/>
    <property type="project" value="TreeGrafter"/>
</dbReference>
<dbReference type="AlphaFoldDB" id="A0A7M6DR16"/>
<dbReference type="InterPro" id="IPR000299">
    <property type="entry name" value="FERM_domain"/>
</dbReference>
<dbReference type="SUPFAM" id="SSF50729">
    <property type="entry name" value="PH domain-like"/>
    <property type="match status" value="1"/>
</dbReference>
<feature type="domain" description="FERM" evidence="1">
    <location>
        <begin position="19"/>
        <end position="401"/>
    </location>
</feature>
<reference evidence="2" key="1">
    <citation type="submission" date="2021-01" db="UniProtKB">
        <authorList>
            <consortium name="EnsemblMetazoa"/>
        </authorList>
    </citation>
    <scope>IDENTIFICATION</scope>
</reference>